<dbReference type="Proteomes" id="UP001154265">
    <property type="component" value="Unassembled WGS sequence"/>
</dbReference>
<proteinExistence type="predicted"/>
<dbReference type="RefSeq" id="WP_277867556.1">
    <property type="nucleotide sequence ID" value="NZ_JAKKUT010000002.1"/>
</dbReference>
<dbReference type="Pfam" id="PF14105">
    <property type="entry name" value="DUF4278"/>
    <property type="match status" value="1"/>
</dbReference>
<comment type="caution">
    <text evidence="1">The sequence shown here is derived from an EMBL/GenBank/DDBJ whole genome shotgun (WGS) entry which is preliminary data.</text>
</comment>
<reference evidence="1" key="2">
    <citation type="submission" date="2022-01" db="EMBL/GenBank/DDBJ databases">
        <authorList>
            <person name="Zivanovic Y."/>
            <person name="Moreira D."/>
            <person name="Lopez-Garcia P."/>
        </authorList>
    </citation>
    <scope>NUCLEOTIDE SEQUENCE</scope>
    <source>
        <strain evidence="1">G9</strain>
    </source>
</reference>
<gene>
    <name evidence="1" type="ORF">L3556_12230</name>
</gene>
<organism evidence="1 2">
    <name type="scientific">Candidatus Synechococcus calcipolaris G9</name>
    <dbReference type="NCBI Taxonomy" id="1497997"/>
    <lineage>
        <taxon>Bacteria</taxon>
        <taxon>Bacillati</taxon>
        <taxon>Cyanobacteriota</taxon>
        <taxon>Cyanophyceae</taxon>
        <taxon>Synechococcales</taxon>
        <taxon>Synechococcaceae</taxon>
        <taxon>Synechococcus</taxon>
    </lineage>
</organism>
<dbReference type="EMBL" id="JAKKUT010000002">
    <property type="protein sequence ID" value="MDG2991694.1"/>
    <property type="molecule type" value="Genomic_DNA"/>
</dbReference>
<name>A0ABT6F1I2_9SYNE</name>
<evidence type="ECO:0000313" key="2">
    <source>
        <dbReference type="Proteomes" id="UP001154265"/>
    </source>
</evidence>
<sequence length="152" mass="17141">MMKLTYRGTHYDYIPPALTTQATDVVAKYRGWEYRCTKVVNPPAQPEKDLTYRGVEYHTGEATAPVRPVAAVSSVTESPVDMPATQPNVTAMSRSLMMAHHQMIKNREQSLLTRLVNEMGVPVDASHYWNQIQGKINPGFRISYDRSHATMS</sequence>
<protein>
    <submittedName>
        <fullName evidence="1">DUF4278 domain-containing protein</fullName>
    </submittedName>
</protein>
<accession>A0ABT6F1I2</accession>
<dbReference type="InterPro" id="IPR025458">
    <property type="entry name" value="DUF4278"/>
</dbReference>
<keyword evidence="2" id="KW-1185">Reference proteome</keyword>
<reference evidence="1" key="1">
    <citation type="journal article" date="2022" name="Genome Biol. Evol.">
        <title>A New Gene Family Diagnostic for Intracellular Biomineralization of Amorphous Ca Carbonates by Cyanobacteria.</title>
        <authorList>
            <person name="Benzerara K."/>
            <person name="Duprat E."/>
            <person name="Bitard-Feildel T."/>
            <person name="Caumes G."/>
            <person name="Cassier-Chauvat C."/>
            <person name="Chauvat F."/>
            <person name="Dezi M."/>
            <person name="Diop S.I."/>
            <person name="Gaschignard G."/>
            <person name="Gorgen S."/>
            <person name="Gugger M."/>
            <person name="Lopez-Garcia P."/>
            <person name="Millet M."/>
            <person name="Skouri-Panet F."/>
            <person name="Moreira D."/>
            <person name="Callebaut I."/>
        </authorList>
    </citation>
    <scope>NUCLEOTIDE SEQUENCE</scope>
    <source>
        <strain evidence="1">G9</strain>
    </source>
</reference>
<evidence type="ECO:0000313" key="1">
    <source>
        <dbReference type="EMBL" id="MDG2991694.1"/>
    </source>
</evidence>